<feature type="region of interest" description="Disordered" evidence="1">
    <location>
        <begin position="581"/>
        <end position="637"/>
    </location>
</feature>
<evidence type="ECO:0000256" key="1">
    <source>
        <dbReference type="SAM" id="MobiDB-lite"/>
    </source>
</evidence>
<gene>
    <name evidence="3" type="ORF">AMON00008_LOCUS21113</name>
</gene>
<feature type="compositionally biased region" description="Polar residues" evidence="1">
    <location>
        <begin position="126"/>
        <end position="135"/>
    </location>
</feature>
<evidence type="ECO:0000313" key="3">
    <source>
        <dbReference type="EMBL" id="CAE4584929.1"/>
    </source>
</evidence>
<reference evidence="3" key="1">
    <citation type="submission" date="2021-01" db="EMBL/GenBank/DDBJ databases">
        <authorList>
            <person name="Corre E."/>
            <person name="Pelletier E."/>
            <person name="Niang G."/>
            <person name="Scheremetjew M."/>
            <person name="Finn R."/>
            <person name="Kale V."/>
            <person name="Holt S."/>
            <person name="Cochrane G."/>
            <person name="Meng A."/>
            <person name="Brown T."/>
            <person name="Cohen L."/>
        </authorList>
    </citation>
    <scope>NUCLEOTIDE SEQUENCE</scope>
    <source>
        <strain evidence="3">CCMP3105</strain>
    </source>
</reference>
<feature type="region of interest" description="Disordered" evidence="1">
    <location>
        <begin position="276"/>
        <end position="415"/>
    </location>
</feature>
<protein>
    <recommendedName>
        <fullName evidence="2">S1 motif domain-containing protein</fullName>
    </recommendedName>
</protein>
<feature type="compositionally biased region" description="Polar residues" evidence="1">
    <location>
        <begin position="511"/>
        <end position="520"/>
    </location>
</feature>
<feature type="compositionally biased region" description="Basic and acidic residues" evidence="1">
    <location>
        <begin position="197"/>
        <end position="213"/>
    </location>
</feature>
<feature type="compositionally biased region" description="Low complexity" evidence="1">
    <location>
        <begin position="496"/>
        <end position="510"/>
    </location>
</feature>
<evidence type="ECO:0000259" key="2">
    <source>
        <dbReference type="PROSITE" id="PS50126"/>
    </source>
</evidence>
<dbReference type="PROSITE" id="PS50126">
    <property type="entry name" value="S1"/>
    <property type="match status" value="2"/>
</dbReference>
<dbReference type="InterPro" id="IPR012340">
    <property type="entry name" value="NA-bd_OB-fold"/>
</dbReference>
<organism evidence="3">
    <name type="scientific">Alexandrium monilatum</name>
    <dbReference type="NCBI Taxonomy" id="311494"/>
    <lineage>
        <taxon>Eukaryota</taxon>
        <taxon>Sar</taxon>
        <taxon>Alveolata</taxon>
        <taxon>Dinophyceae</taxon>
        <taxon>Gonyaulacales</taxon>
        <taxon>Pyrocystaceae</taxon>
        <taxon>Alexandrium</taxon>
    </lineage>
</organism>
<dbReference type="AlphaFoldDB" id="A0A7S4UR65"/>
<dbReference type="SMART" id="SM00316">
    <property type="entry name" value="S1"/>
    <property type="match status" value="2"/>
</dbReference>
<feature type="compositionally biased region" description="Polar residues" evidence="1">
    <location>
        <begin position="221"/>
        <end position="241"/>
    </location>
</feature>
<dbReference type="SUPFAM" id="SSF50249">
    <property type="entry name" value="Nucleic acid-binding proteins"/>
    <property type="match status" value="1"/>
</dbReference>
<feature type="compositionally biased region" description="Polar residues" evidence="1">
    <location>
        <begin position="385"/>
        <end position="400"/>
    </location>
</feature>
<sequence>MIQLQVGDKVSGQVIKSVIKVGYVFDINAPCEALMPLEHLGKKQPKLRVGEQVQDMLVIDVDPVARGFNKIILSGKDMVKLGTTPPELGSPSYSSQSGRSPVSGTPPEFQNGVFQNTGAYPAAASSRPQMTSSPTGKIFGGGRTLSDSQRGGQGAAGLSPEEGQSYLEKAKRVLSREEIVSERQAAARSTANAKIARAREAEEQKSAEWRPARPEFLSATRRGTLSSQKPAEPSSPKQAPTDSIAGGDSLVQPRLSAGGRALVNGRRWVGAELEEEQYHQARPSTAPAMSSGTSSPQGRRSPPRSDQEVEEERSSVRRPHQARASPPGSPGLGGRSDLENGSTGRHHTDSDYDSHYGTARQRWPSSQRAVGPRLGAPPLRRRSTEGSPSSSAINSPQDDSSPGGGNDGTPNAAGQGAHCVIDSRIVRELRLVVVETAREVNFPTSLLSSVLRSLDGMQEVEEPGESKPSGGHRSGRASPMAEAGRRQHIRVDPQTASPASSRPASAAKSRGSQPNGLPLQSSSSRSSRSTPDLTVSAPKASAQTAAGAGAGARCSSPHSKAALAASAPAELTASALALPRQRIQQSQPVQGRASASVRGSRRSAGSDTQNAGAEAAAGTGHTAAKARPSTASRQREEQMQQVEHFESVVNPTGTPVKDLAVGDEANGRVVAVVPGIGVFFDVGAQRYGLVPKQMMGKEIPRDLRVGDVVEGLTIDEVDCKTQRFTLSALDMEFGPPIYMKQARH</sequence>
<feature type="domain" description="S1 motif" evidence="2">
    <location>
        <begin position="662"/>
        <end position="729"/>
    </location>
</feature>
<dbReference type="EMBL" id="HBNR01030930">
    <property type="protein sequence ID" value="CAE4584929.1"/>
    <property type="molecule type" value="Transcribed_RNA"/>
</dbReference>
<feature type="compositionally biased region" description="Low complexity" evidence="1">
    <location>
        <begin position="591"/>
        <end position="626"/>
    </location>
</feature>
<feature type="compositionally biased region" description="Low complexity" evidence="1">
    <location>
        <begin position="290"/>
        <end position="300"/>
    </location>
</feature>
<name>A0A7S4UR65_9DINO</name>
<feature type="region of interest" description="Disordered" evidence="1">
    <location>
        <begin position="458"/>
        <end position="556"/>
    </location>
</feature>
<feature type="compositionally biased region" description="Low complexity" evidence="1">
    <location>
        <begin position="86"/>
        <end position="103"/>
    </location>
</feature>
<feature type="region of interest" description="Disordered" evidence="1">
    <location>
        <begin position="183"/>
        <end position="258"/>
    </location>
</feature>
<accession>A0A7S4UR65</accession>
<feature type="compositionally biased region" description="Basic and acidic residues" evidence="1">
    <location>
        <begin position="303"/>
        <end position="315"/>
    </location>
</feature>
<proteinExistence type="predicted"/>
<feature type="compositionally biased region" description="Low complexity" evidence="1">
    <location>
        <begin position="536"/>
        <end position="556"/>
    </location>
</feature>
<dbReference type="GO" id="GO:0003676">
    <property type="term" value="F:nucleic acid binding"/>
    <property type="evidence" value="ECO:0007669"/>
    <property type="project" value="InterPro"/>
</dbReference>
<feature type="region of interest" description="Disordered" evidence="1">
    <location>
        <begin position="82"/>
        <end position="164"/>
    </location>
</feature>
<feature type="domain" description="S1 motif" evidence="2">
    <location>
        <begin position="7"/>
        <end position="76"/>
    </location>
</feature>
<dbReference type="InterPro" id="IPR003029">
    <property type="entry name" value="S1_domain"/>
</dbReference>
<dbReference type="Gene3D" id="2.40.50.140">
    <property type="entry name" value="Nucleic acid-binding proteins"/>
    <property type="match status" value="1"/>
</dbReference>